<gene>
    <name evidence="1" type="ORF">BN1204_023600</name>
</gene>
<reference evidence="1" key="1">
    <citation type="journal article" date="2015" name="PLoS ONE">
        <title>Comprehensive Evaluation of Toxoplasma gondii VEG and Neospora caninum LIV Genomes with Tachyzoite Stage Transcriptome and Proteome Defines Novel Transcript Features.</title>
        <authorList>
            <person name="Ramaprasad A."/>
            <person name="Mourier T."/>
            <person name="Naeem R."/>
            <person name="Malas T.B."/>
            <person name="Moussa E."/>
            <person name="Panigrahi A."/>
            <person name="Vermont S.J."/>
            <person name="Otto T.D."/>
            <person name="Wastling J."/>
            <person name="Pain A."/>
        </authorList>
    </citation>
    <scope>NUCLEOTIDE SEQUENCE</scope>
    <source>
        <strain evidence="1">Liverpool</strain>
    </source>
</reference>
<organism evidence="1">
    <name type="scientific">Neospora caninum (strain Liverpool)</name>
    <dbReference type="NCBI Taxonomy" id="572307"/>
    <lineage>
        <taxon>Eukaryota</taxon>
        <taxon>Sar</taxon>
        <taxon>Alveolata</taxon>
        <taxon>Apicomplexa</taxon>
        <taxon>Conoidasida</taxon>
        <taxon>Coccidia</taxon>
        <taxon>Eucoccidiorida</taxon>
        <taxon>Eimeriorina</taxon>
        <taxon>Sarcocystidae</taxon>
        <taxon>Neospora</taxon>
    </lineage>
</organism>
<evidence type="ECO:0000313" key="1">
    <source>
        <dbReference type="EMBL" id="CEL66548.1"/>
    </source>
</evidence>
<accession>A0A0F7U9N2</accession>
<proteinExistence type="predicted"/>
<dbReference type="AlphaFoldDB" id="A0A0F7U9N2"/>
<dbReference type="EMBL" id="LN714481">
    <property type="protein sequence ID" value="CEL66548.1"/>
    <property type="molecule type" value="Genomic_DNA"/>
</dbReference>
<sequence length="377" mass="40786">MALECVSGMREARRERLRDARRPSRGQAERVNVQSHFPYRRTRACARVGGRGVPCPNGAAACASVPAPNPVLSERTTGFPQFAAARDTRTEPKCVALSSFAGAFRFVEPDAPRGVSRPGGPCAKANCVTARAVSDRATSTLPGSAASPRFECARRGRRLFLPAVFALIVLAMTARQSSMSDSSSFSAVFPAPANLASSLSRPLATLGATAYTLSSDSFNDVFIDLSDGLTRPRETLTVRLRKGRTLNITAFDRSRFEISPANFKQEAYQVRANLPMVCVTSELIRLAGYFIFAAPLTDFWTMHTPRGAKFPTYTFSWPTGGQHVTLSGGICVQLHDHKNPNNSIFIIIRPSAARAFAQPTFALIAGAALIGVIRSLW</sequence>
<protein>
    <submittedName>
        <fullName evidence="1">Uncharacterized protein</fullName>
    </submittedName>
</protein>
<name>A0A0F7U9N2_NEOCL</name>